<evidence type="ECO:0008006" key="3">
    <source>
        <dbReference type="Google" id="ProtNLM"/>
    </source>
</evidence>
<dbReference type="EMBL" id="OBMM01000009">
    <property type="protein sequence ID" value="SOC30454.1"/>
    <property type="molecule type" value="Genomic_DNA"/>
</dbReference>
<name>A0A285U1K7_9PROT</name>
<dbReference type="Proteomes" id="UP000219068">
    <property type="component" value="Unassembled WGS sequence"/>
</dbReference>
<gene>
    <name evidence="1" type="ORF">SAMN05428964_10949</name>
</gene>
<evidence type="ECO:0000313" key="2">
    <source>
        <dbReference type="Proteomes" id="UP000219068"/>
    </source>
</evidence>
<evidence type="ECO:0000313" key="1">
    <source>
        <dbReference type="EMBL" id="SOC30454.1"/>
    </source>
</evidence>
<reference evidence="1 2" key="1">
    <citation type="submission" date="2017-08" db="EMBL/GenBank/DDBJ databases">
        <authorList>
            <person name="de Groot N.N."/>
        </authorList>
    </citation>
    <scope>NUCLEOTIDE SEQUENCE [LARGE SCALE GENOMIC DNA]</scope>
    <source>
        <strain evidence="1 2">USBA 78</strain>
    </source>
</reference>
<protein>
    <recommendedName>
        <fullName evidence="3">DUF3102 domain-containing protein</fullName>
    </recommendedName>
</protein>
<organism evidence="1 2">
    <name type="scientific">Thalassospira xiamenensis</name>
    <dbReference type="NCBI Taxonomy" id="220697"/>
    <lineage>
        <taxon>Bacteria</taxon>
        <taxon>Pseudomonadati</taxon>
        <taxon>Pseudomonadota</taxon>
        <taxon>Alphaproteobacteria</taxon>
        <taxon>Rhodospirillales</taxon>
        <taxon>Thalassospiraceae</taxon>
        <taxon>Thalassospira</taxon>
    </lineage>
</organism>
<proteinExistence type="predicted"/>
<dbReference type="AlphaFoldDB" id="A0A285U1K7"/>
<sequence length="214" mass="24178">MSGKKLQPATRATQFSRNVLRKQGMSTDERVHEMQGVSFNLNNKSEFVAEIKVLWREAQARFILVGKYLMAAKERLPHGEFEAMILNDLPFGKGVAYQLRRAAEAIENGLLIESEIPPNYSTVYHLSTLASKEIQQARQEGVIHPEVTMAEVKSFKRKLRVIDAVEVDDNGNDVEQTKVRTELLGRRATIVSQIAKLEKELESIDRKLGLKSVS</sequence>
<dbReference type="RefSeq" id="WP_097053608.1">
    <property type="nucleotide sequence ID" value="NZ_OBMM01000009.1"/>
</dbReference>
<accession>A0A285U1K7</accession>